<gene>
    <name evidence="1" type="ORF">A3G53_01900</name>
</gene>
<dbReference type="SUPFAM" id="SSF53474">
    <property type="entry name" value="alpha/beta-Hydrolases"/>
    <property type="match status" value="1"/>
</dbReference>
<reference evidence="1 2" key="1">
    <citation type="journal article" date="2016" name="Nat. Commun.">
        <title>Thousands of microbial genomes shed light on interconnected biogeochemical processes in an aquifer system.</title>
        <authorList>
            <person name="Anantharaman K."/>
            <person name="Brown C.T."/>
            <person name="Hug L.A."/>
            <person name="Sharon I."/>
            <person name="Castelle C.J."/>
            <person name="Probst A.J."/>
            <person name="Thomas B.C."/>
            <person name="Singh A."/>
            <person name="Wilkins M.J."/>
            <person name="Karaoz U."/>
            <person name="Brodie E.L."/>
            <person name="Williams K.H."/>
            <person name="Hubbard S.S."/>
            <person name="Banfield J.F."/>
        </authorList>
    </citation>
    <scope>NUCLEOTIDE SEQUENCE [LARGE SCALE GENOMIC DNA]</scope>
</reference>
<proteinExistence type="predicted"/>
<dbReference type="Gene3D" id="3.40.50.1820">
    <property type="entry name" value="alpha/beta hydrolase"/>
    <property type="match status" value="1"/>
</dbReference>
<evidence type="ECO:0000313" key="1">
    <source>
        <dbReference type="EMBL" id="OGJ02015.1"/>
    </source>
</evidence>
<protein>
    <recommendedName>
        <fullName evidence="3">AB hydrolase-1 domain-containing protein</fullName>
    </recommendedName>
</protein>
<comment type="caution">
    <text evidence="1">The sequence shown here is derived from an EMBL/GenBank/DDBJ whole genome shotgun (WGS) entry which is preliminary data.</text>
</comment>
<evidence type="ECO:0008006" key="3">
    <source>
        <dbReference type="Google" id="ProtNLM"/>
    </source>
</evidence>
<dbReference type="Proteomes" id="UP000178645">
    <property type="component" value="Unassembled WGS sequence"/>
</dbReference>
<dbReference type="EMBL" id="MFVU01000014">
    <property type="protein sequence ID" value="OGJ02015.1"/>
    <property type="molecule type" value="Genomic_DNA"/>
</dbReference>
<accession>A0A1F6Y6R6</accession>
<dbReference type="AlphaFoldDB" id="A0A1F6Y6R6"/>
<dbReference type="InterPro" id="IPR029058">
    <property type="entry name" value="AB_hydrolase_fold"/>
</dbReference>
<organism evidence="1 2">
    <name type="scientific">Candidatus Nomurabacteria bacterium RIFCSPLOWO2_12_FULL_44_11</name>
    <dbReference type="NCBI Taxonomy" id="1801796"/>
    <lineage>
        <taxon>Bacteria</taxon>
        <taxon>Candidatus Nomuraibacteriota</taxon>
    </lineage>
</organism>
<sequence>MNSQMETTNVGLENSRVSFDKQYDQPKTVAVGDEKFEIYHAAPGKKKTGPLLFGHGWPANPRLMRENLYELFNKGREVVFPYTQHGIELDKTIQESDPETLKKFAGVQLRKASVFLRTIEEEGLQGINGVAFSEGALHVVIAALMRPERFKNIVLVNPSGIMGKSSIFNFVLGAIRDTKTHAKRKLEEASRAKAQGVAPKLDEREDVADDTLAKHLKSGVWASIQEVASIPGTDILDALAKLKELGIGVSIIHSADDKIYDMQKVQKMVKAKHLDGFYSVKGTHTEFSANPKRYGVLIDSALTALEKKS</sequence>
<name>A0A1F6Y6R6_9BACT</name>
<evidence type="ECO:0000313" key="2">
    <source>
        <dbReference type="Proteomes" id="UP000178645"/>
    </source>
</evidence>